<evidence type="ECO:0000313" key="13">
    <source>
        <dbReference type="Proteomes" id="UP001202887"/>
    </source>
</evidence>
<keyword evidence="1" id="KW-0813">Transport</keyword>
<protein>
    <recommendedName>
        <fullName evidence="7">Bacterioferritin-associated ferredoxin</fullName>
    </recommendedName>
</protein>
<dbReference type="Gene3D" id="1.10.10.1100">
    <property type="entry name" value="BFD-like [2Fe-2S]-binding domain"/>
    <property type="match status" value="1"/>
</dbReference>
<dbReference type="InterPro" id="IPR007419">
    <property type="entry name" value="BFD-like_2Fe2S-bd_dom"/>
</dbReference>
<keyword evidence="4" id="KW-0249">Electron transport</keyword>
<accession>A0AAW5EWN9</accession>
<keyword evidence="12" id="KW-1185">Reference proteome</keyword>
<evidence type="ECO:0000259" key="9">
    <source>
        <dbReference type="Pfam" id="PF04324"/>
    </source>
</evidence>
<dbReference type="AlphaFoldDB" id="A0AAW5EWN9"/>
<sequence>MFVCSCNMLTDTDIDIAVSNGATHPREVYAAKGCKAQCGNCVPGVLCLLRRALRQAAHERQGAVLNLAGTGGGFSAGMTAMPQELPG</sequence>
<reference evidence="11" key="3">
    <citation type="submission" date="2022-03" db="EMBL/GenBank/DDBJ databases">
        <authorList>
            <person name="Ryngajllo M."/>
            <person name="Jacek P."/>
            <person name="Kubiak K."/>
        </authorList>
    </citation>
    <scope>NUCLEOTIDE SEQUENCE</scope>
    <source>
        <strain evidence="11">SI1</strain>
    </source>
</reference>
<keyword evidence="2" id="KW-0001">2Fe-2S</keyword>
<keyword evidence="3" id="KW-0479">Metal-binding</keyword>
<feature type="domain" description="BFD-like [2Fe-2S]-binding" evidence="9">
    <location>
        <begin position="3"/>
        <end position="50"/>
    </location>
</feature>
<evidence type="ECO:0000256" key="2">
    <source>
        <dbReference type="ARBA" id="ARBA00022714"/>
    </source>
</evidence>
<proteinExistence type="inferred from homology"/>
<evidence type="ECO:0000313" key="12">
    <source>
        <dbReference type="Proteomes" id="UP000319478"/>
    </source>
</evidence>
<comment type="similarity">
    <text evidence="8">Belongs to the Bfd family.</text>
</comment>
<evidence type="ECO:0000313" key="10">
    <source>
        <dbReference type="EMBL" id="GEC63279.1"/>
    </source>
</evidence>
<evidence type="ECO:0000256" key="6">
    <source>
        <dbReference type="ARBA" id="ARBA00023014"/>
    </source>
</evidence>
<dbReference type="GO" id="GO:0046872">
    <property type="term" value="F:metal ion binding"/>
    <property type="evidence" value="ECO:0007669"/>
    <property type="project" value="UniProtKB-KW"/>
</dbReference>
<reference evidence="10 12" key="1">
    <citation type="submission" date="2019-06" db="EMBL/GenBank/DDBJ databases">
        <title>Whole genome shotgun sequence of Komagataeibacter hansenii NBRC 14820.</title>
        <authorList>
            <person name="Hosoyama A."/>
            <person name="Uohara A."/>
            <person name="Ohji S."/>
            <person name="Ichikawa N."/>
        </authorList>
    </citation>
    <scope>NUCLEOTIDE SEQUENCE [LARGE SCALE GENOMIC DNA]</scope>
    <source>
        <strain evidence="10 12">NBRC 14820</strain>
    </source>
</reference>
<dbReference type="GO" id="GO:0051537">
    <property type="term" value="F:2 iron, 2 sulfur cluster binding"/>
    <property type="evidence" value="ECO:0007669"/>
    <property type="project" value="UniProtKB-KW"/>
</dbReference>
<dbReference type="PANTHER" id="PTHR37424:SF1">
    <property type="entry name" value="BACTERIOFERRITIN-ASSOCIATED FERREDOXIN"/>
    <property type="match status" value="1"/>
</dbReference>
<dbReference type="Proteomes" id="UP001202887">
    <property type="component" value="Unassembled WGS sequence"/>
</dbReference>
<organism evidence="11 13">
    <name type="scientific">Novacetimonas hansenii</name>
    <name type="common">Komagataeibacter hansenii</name>
    <dbReference type="NCBI Taxonomy" id="436"/>
    <lineage>
        <taxon>Bacteria</taxon>
        <taxon>Pseudomonadati</taxon>
        <taxon>Pseudomonadota</taxon>
        <taxon>Alphaproteobacteria</taxon>
        <taxon>Acetobacterales</taxon>
        <taxon>Acetobacteraceae</taxon>
        <taxon>Novacetimonas</taxon>
    </lineage>
</organism>
<evidence type="ECO:0000313" key="11">
    <source>
        <dbReference type="EMBL" id="MCJ8355253.1"/>
    </source>
</evidence>
<dbReference type="Pfam" id="PF04324">
    <property type="entry name" value="Fer2_BFD"/>
    <property type="match status" value="1"/>
</dbReference>
<dbReference type="InterPro" id="IPR041854">
    <property type="entry name" value="BFD-like_2Fe2S-bd_dom_sf"/>
</dbReference>
<evidence type="ECO:0000256" key="5">
    <source>
        <dbReference type="ARBA" id="ARBA00023004"/>
    </source>
</evidence>
<dbReference type="Proteomes" id="UP000319478">
    <property type="component" value="Unassembled WGS sequence"/>
</dbReference>
<evidence type="ECO:0000256" key="8">
    <source>
        <dbReference type="ARBA" id="ARBA00046332"/>
    </source>
</evidence>
<dbReference type="RefSeq" id="WP_003619405.1">
    <property type="nucleotide sequence ID" value="NZ_BJNN01000071.1"/>
</dbReference>
<dbReference type="GeneID" id="61367839"/>
<comment type="caution">
    <text evidence="11">The sequence shown here is derived from an EMBL/GenBank/DDBJ whole genome shotgun (WGS) entry which is preliminary data.</text>
</comment>
<dbReference type="InterPro" id="IPR052371">
    <property type="entry name" value="BFD-associated_ferredoxin"/>
</dbReference>
<name>A0AAW5EWN9_NOVHA</name>
<dbReference type="PANTHER" id="PTHR37424">
    <property type="entry name" value="BACTERIOFERRITIN-ASSOCIATED FERREDOXIN"/>
    <property type="match status" value="1"/>
</dbReference>
<evidence type="ECO:0000256" key="4">
    <source>
        <dbReference type="ARBA" id="ARBA00022982"/>
    </source>
</evidence>
<reference evidence="11" key="2">
    <citation type="journal article" date="2021" name="Polymers (Basel)">
        <title>Highly Stretchable Bacterial Cellulose Produced by Komagataeibacter hansenii SI1.</title>
        <authorList>
            <person name="Cielecka I."/>
            <person name="Ryngajllo M."/>
            <person name="Maniukiewicz W."/>
            <person name="Bielecki S."/>
        </authorList>
    </citation>
    <scope>NUCLEOTIDE SEQUENCE</scope>
    <source>
        <strain evidence="11">SI1</strain>
    </source>
</reference>
<dbReference type="EMBL" id="JAIBCX010000066">
    <property type="protein sequence ID" value="MCJ8355253.1"/>
    <property type="molecule type" value="Genomic_DNA"/>
</dbReference>
<evidence type="ECO:0000256" key="3">
    <source>
        <dbReference type="ARBA" id="ARBA00022723"/>
    </source>
</evidence>
<dbReference type="EMBL" id="BJNN01000071">
    <property type="protein sequence ID" value="GEC63279.1"/>
    <property type="molecule type" value="Genomic_DNA"/>
</dbReference>
<evidence type="ECO:0000256" key="1">
    <source>
        <dbReference type="ARBA" id="ARBA00022448"/>
    </source>
</evidence>
<keyword evidence="6" id="KW-0411">Iron-sulfur</keyword>
<gene>
    <name evidence="10" type="ORF">GHA01_11280</name>
    <name evidence="11" type="ORF">K1W68_14840</name>
</gene>
<keyword evidence="5" id="KW-0408">Iron</keyword>
<evidence type="ECO:0000256" key="7">
    <source>
        <dbReference type="ARBA" id="ARBA00039386"/>
    </source>
</evidence>